<feature type="compositionally biased region" description="Polar residues" evidence="1">
    <location>
        <begin position="101"/>
        <end position="112"/>
    </location>
</feature>
<name>A0AAV0B8G9_PHAPC</name>
<evidence type="ECO:0000256" key="1">
    <source>
        <dbReference type="SAM" id="MobiDB-lite"/>
    </source>
</evidence>
<dbReference type="Proteomes" id="UP001153365">
    <property type="component" value="Unassembled WGS sequence"/>
</dbReference>
<keyword evidence="2" id="KW-1133">Transmembrane helix</keyword>
<organism evidence="3 4">
    <name type="scientific">Phakopsora pachyrhizi</name>
    <name type="common">Asian soybean rust disease fungus</name>
    <dbReference type="NCBI Taxonomy" id="170000"/>
    <lineage>
        <taxon>Eukaryota</taxon>
        <taxon>Fungi</taxon>
        <taxon>Dikarya</taxon>
        <taxon>Basidiomycota</taxon>
        <taxon>Pucciniomycotina</taxon>
        <taxon>Pucciniomycetes</taxon>
        <taxon>Pucciniales</taxon>
        <taxon>Phakopsoraceae</taxon>
        <taxon>Phakopsora</taxon>
    </lineage>
</organism>
<feature type="region of interest" description="Disordered" evidence="1">
    <location>
        <begin position="69"/>
        <end position="112"/>
    </location>
</feature>
<protein>
    <submittedName>
        <fullName evidence="3">Expressed protein</fullName>
    </submittedName>
</protein>
<comment type="caution">
    <text evidence="3">The sequence shown here is derived from an EMBL/GenBank/DDBJ whole genome shotgun (WGS) entry which is preliminary data.</text>
</comment>
<evidence type="ECO:0000313" key="4">
    <source>
        <dbReference type="Proteomes" id="UP001153365"/>
    </source>
</evidence>
<reference evidence="3" key="1">
    <citation type="submission" date="2022-06" db="EMBL/GenBank/DDBJ databases">
        <authorList>
            <consortium name="SYNGENTA / RWTH Aachen University"/>
        </authorList>
    </citation>
    <scope>NUCLEOTIDE SEQUENCE</scope>
</reference>
<dbReference type="Gene3D" id="3.30.530.20">
    <property type="match status" value="1"/>
</dbReference>
<dbReference type="EMBL" id="CALTRL010003680">
    <property type="protein sequence ID" value="CAH7681690.1"/>
    <property type="molecule type" value="Genomic_DNA"/>
</dbReference>
<keyword evidence="2" id="KW-0812">Transmembrane</keyword>
<keyword evidence="2" id="KW-0472">Membrane</keyword>
<dbReference type="SUPFAM" id="SSF55961">
    <property type="entry name" value="Bet v1-like"/>
    <property type="match status" value="1"/>
</dbReference>
<gene>
    <name evidence="3" type="ORF">PPACK8108_LOCUS14330</name>
</gene>
<evidence type="ECO:0000313" key="3">
    <source>
        <dbReference type="EMBL" id="CAH7681690.1"/>
    </source>
</evidence>
<accession>A0AAV0B8G9</accession>
<sequence>MMMTPRDLIDGSSTLWNDGRVFLLLIGSALPIWLFDRFRWNNRIGIDQINLILLQVLSILTYNHFRSNKPNSQQSTLQARSRPDQSKLTHEPIDDERLRMTATTTTGQQDESDQLKTLINDSRNGTKIFPTKGLTIVKHRSFDSIYSVRVEFDEDEVSLEQLVRCITERRRWEWDRMCDCGEDLGDGVSWVRLKGFWPIKPKELVVQSQIVRLASSEPSIRILASSHSVSHPRKKATLEVKFAGYLIEKYPSSSTLGVTQIVDLSGFGGLPDFVVKAILTKFIPSSLNKFKVLAQGIEPSPAPSKGERPIWLPRLNSESSEKEQVQMNPKVKVSEDDDDQKPLVLEQLQRVLKDLKGHEKRLKQQRLNVETGAVTLRKSDSSSRRKFLGLIVFLVGILVGFKVNRIFRIRNKRIKMLERLYGNGNTEKLLRFLLL</sequence>
<keyword evidence="4" id="KW-1185">Reference proteome</keyword>
<feature type="compositionally biased region" description="Polar residues" evidence="1">
    <location>
        <begin position="69"/>
        <end position="79"/>
    </location>
</feature>
<feature type="transmembrane region" description="Helical" evidence="2">
    <location>
        <begin position="387"/>
        <end position="407"/>
    </location>
</feature>
<proteinExistence type="predicted"/>
<evidence type="ECO:0000256" key="2">
    <source>
        <dbReference type="SAM" id="Phobius"/>
    </source>
</evidence>
<dbReference type="AlphaFoldDB" id="A0AAV0B8G9"/>
<dbReference type="InterPro" id="IPR023393">
    <property type="entry name" value="START-like_dom_sf"/>
</dbReference>
<feature type="compositionally biased region" description="Basic and acidic residues" evidence="1">
    <location>
        <begin position="81"/>
        <end position="99"/>
    </location>
</feature>